<accession>A0A1I5XAW8</accession>
<dbReference type="STRING" id="112413.SAMN05421854_110131"/>
<evidence type="ECO:0000256" key="1">
    <source>
        <dbReference type="SAM" id="Phobius"/>
    </source>
</evidence>
<reference evidence="2 3" key="1">
    <citation type="submission" date="2016-10" db="EMBL/GenBank/DDBJ databases">
        <authorList>
            <person name="de Groot N.N."/>
        </authorList>
    </citation>
    <scope>NUCLEOTIDE SEQUENCE [LARGE SCALE GENOMIC DNA]</scope>
    <source>
        <strain evidence="2 3">DSM 44637</strain>
    </source>
</reference>
<sequence>MTRCLCEPAKDHIRALRRRPGDAVALGVVLLVPLLLVIRRTATKGQLLDSLPFGHRIHRQR</sequence>
<keyword evidence="1" id="KW-0472">Membrane</keyword>
<name>A0A1I5XAW8_9PSEU</name>
<evidence type="ECO:0000313" key="2">
    <source>
        <dbReference type="EMBL" id="SFQ29119.1"/>
    </source>
</evidence>
<dbReference type="EMBL" id="FOWC01000010">
    <property type="protein sequence ID" value="SFQ29119.1"/>
    <property type="molecule type" value="Genomic_DNA"/>
</dbReference>
<proteinExistence type="predicted"/>
<protein>
    <submittedName>
        <fullName evidence="2">Uncharacterized protein</fullName>
    </submittedName>
</protein>
<gene>
    <name evidence="2" type="ORF">SAMN05421854_110131</name>
</gene>
<dbReference type="Proteomes" id="UP000199137">
    <property type="component" value="Unassembled WGS sequence"/>
</dbReference>
<keyword evidence="1" id="KW-0812">Transmembrane</keyword>
<dbReference type="AlphaFoldDB" id="A0A1I5XAW8"/>
<keyword evidence="1" id="KW-1133">Transmembrane helix</keyword>
<feature type="transmembrane region" description="Helical" evidence="1">
    <location>
        <begin position="21"/>
        <end position="38"/>
    </location>
</feature>
<organism evidence="2 3">
    <name type="scientific">Amycolatopsis rubida</name>
    <dbReference type="NCBI Taxonomy" id="112413"/>
    <lineage>
        <taxon>Bacteria</taxon>
        <taxon>Bacillati</taxon>
        <taxon>Actinomycetota</taxon>
        <taxon>Actinomycetes</taxon>
        <taxon>Pseudonocardiales</taxon>
        <taxon>Pseudonocardiaceae</taxon>
        <taxon>Amycolatopsis</taxon>
    </lineage>
</organism>
<evidence type="ECO:0000313" key="3">
    <source>
        <dbReference type="Proteomes" id="UP000199137"/>
    </source>
</evidence>